<organism evidence="9 10">
    <name type="scientific">Aphanomyces euteiches</name>
    <dbReference type="NCBI Taxonomy" id="100861"/>
    <lineage>
        <taxon>Eukaryota</taxon>
        <taxon>Sar</taxon>
        <taxon>Stramenopiles</taxon>
        <taxon>Oomycota</taxon>
        <taxon>Saprolegniomycetes</taxon>
        <taxon>Saprolegniales</taxon>
        <taxon>Verrucalvaceae</taxon>
        <taxon>Aphanomyces</taxon>
    </lineage>
</organism>
<dbReference type="Gene3D" id="1.20.1250.20">
    <property type="entry name" value="MFS general substrate transporter like domains"/>
    <property type="match status" value="1"/>
</dbReference>
<feature type="transmembrane region" description="Helical" evidence="8">
    <location>
        <begin position="96"/>
        <end position="116"/>
    </location>
</feature>
<dbReference type="GO" id="GO:0016020">
    <property type="term" value="C:membrane"/>
    <property type="evidence" value="ECO:0007669"/>
    <property type="project" value="UniProtKB-SubCell"/>
</dbReference>
<feature type="transmembrane region" description="Helical" evidence="8">
    <location>
        <begin position="368"/>
        <end position="390"/>
    </location>
</feature>
<comment type="caution">
    <text evidence="9">The sequence shown here is derived from an EMBL/GenBank/DDBJ whole genome shotgun (WGS) entry which is preliminary data.</text>
</comment>
<evidence type="ECO:0008006" key="11">
    <source>
        <dbReference type="Google" id="ProtNLM"/>
    </source>
</evidence>
<evidence type="ECO:0000256" key="3">
    <source>
        <dbReference type="ARBA" id="ARBA00022448"/>
    </source>
</evidence>
<evidence type="ECO:0000256" key="2">
    <source>
        <dbReference type="ARBA" id="ARBA00007015"/>
    </source>
</evidence>
<dbReference type="PANTHER" id="PTHR31585">
    <property type="entry name" value="FOLATE-BIOPTERIN TRANSPORTER 1, CHLOROPLASTIC"/>
    <property type="match status" value="1"/>
</dbReference>
<evidence type="ECO:0000256" key="5">
    <source>
        <dbReference type="ARBA" id="ARBA00022989"/>
    </source>
</evidence>
<dbReference type="InterPro" id="IPR039309">
    <property type="entry name" value="BT1"/>
</dbReference>
<name>A0A6G0WJW7_9STRA</name>
<dbReference type="SUPFAM" id="SSF103473">
    <property type="entry name" value="MFS general substrate transporter"/>
    <property type="match status" value="1"/>
</dbReference>
<accession>A0A6G0WJW7</accession>
<keyword evidence="4 8" id="KW-0812">Transmembrane</keyword>
<feature type="transmembrane region" description="Helical" evidence="8">
    <location>
        <begin position="305"/>
        <end position="329"/>
    </location>
</feature>
<dbReference type="PANTHER" id="PTHR31585:SF5">
    <property type="entry name" value="RNA-BINDING S4 DOMAIN-CONTAINING PROTEIN"/>
    <property type="match status" value="1"/>
</dbReference>
<evidence type="ECO:0000256" key="4">
    <source>
        <dbReference type="ARBA" id="ARBA00022692"/>
    </source>
</evidence>
<keyword evidence="3" id="KW-0813">Transport</keyword>
<feature type="region of interest" description="Disordered" evidence="7">
    <location>
        <begin position="23"/>
        <end position="42"/>
    </location>
</feature>
<dbReference type="VEuPathDB" id="FungiDB:AeMF1_002537"/>
<feature type="transmembrane region" description="Helical" evidence="8">
    <location>
        <begin position="410"/>
        <end position="428"/>
    </location>
</feature>
<dbReference type="Proteomes" id="UP000481153">
    <property type="component" value="Unassembled WGS sequence"/>
</dbReference>
<evidence type="ECO:0000313" key="9">
    <source>
        <dbReference type="EMBL" id="KAF0727526.1"/>
    </source>
</evidence>
<feature type="transmembrane region" description="Helical" evidence="8">
    <location>
        <begin position="55"/>
        <end position="76"/>
    </location>
</feature>
<dbReference type="Pfam" id="PF03092">
    <property type="entry name" value="BT1"/>
    <property type="match status" value="1"/>
</dbReference>
<proteinExistence type="inferred from homology"/>
<keyword evidence="10" id="KW-1185">Reference proteome</keyword>
<feature type="transmembrane region" description="Helical" evidence="8">
    <location>
        <begin position="177"/>
        <end position="200"/>
    </location>
</feature>
<dbReference type="AlphaFoldDB" id="A0A6G0WJW7"/>
<evidence type="ECO:0000256" key="6">
    <source>
        <dbReference type="ARBA" id="ARBA00023136"/>
    </source>
</evidence>
<feature type="transmembrane region" description="Helical" evidence="8">
    <location>
        <begin position="511"/>
        <end position="535"/>
    </location>
</feature>
<comment type="similarity">
    <text evidence="2">Belongs to the major facilitator superfamily. Folate-biopterin transporter (TC 2.A.71) family.</text>
</comment>
<protein>
    <recommendedName>
        <fullName evidence="11">Major facilitator superfamily associated domain-containing protein</fullName>
    </recommendedName>
</protein>
<feature type="transmembrane region" description="Helical" evidence="8">
    <location>
        <begin position="481"/>
        <end position="499"/>
    </location>
</feature>
<feature type="transmembrane region" description="Helical" evidence="8">
    <location>
        <begin position="440"/>
        <end position="461"/>
    </location>
</feature>
<comment type="subcellular location">
    <subcellularLocation>
        <location evidence="1">Membrane</location>
        <topology evidence="1">Multi-pass membrane protein</topology>
    </subcellularLocation>
</comment>
<reference evidence="9 10" key="1">
    <citation type="submission" date="2019-07" db="EMBL/GenBank/DDBJ databases">
        <title>Genomics analysis of Aphanomyces spp. identifies a new class of oomycete effector associated with host adaptation.</title>
        <authorList>
            <person name="Gaulin E."/>
        </authorList>
    </citation>
    <scope>NUCLEOTIDE SEQUENCE [LARGE SCALE GENOMIC DNA]</scope>
    <source>
        <strain evidence="9 10">ATCC 201684</strain>
    </source>
</reference>
<evidence type="ECO:0000256" key="8">
    <source>
        <dbReference type="SAM" id="Phobius"/>
    </source>
</evidence>
<dbReference type="EMBL" id="VJMJ01000193">
    <property type="protein sequence ID" value="KAF0727526.1"/>
    <property type="molecule type" value="Genomic_DNA"/>
</dbReference>
<feature type="transmembrane region" description="Helical" evidence="8">
    <location>
        <begin position="251"/>
        <end position="275"/>
    </location>
</feature>
<keyword evidence="5 8" id="KW-1133">Transmembrane helix</keyword>
<feature type="transmembrane region" description="Helical" evidence="8">
    <location>
        <begin position="341"/>
        <end position="361"/>
    </location>
</feature>
<sequence>MERLSYSIPDEQHDVVYVEAKSPAEPPLDHQTPSNGALRPGPPPRYTSPEVIGLLGQYVAVGLCYGALPSLMYPLFASYFHMTGNQYNSAKTLLGIGWSIKSVFGILSDCVPILGYRRKSWMLFGWLLCAFFMTLLAIKSFGRPYYTDHTLAGIPRANLTEDEKETLTLEAPTRGGAVAILCGLATISYIMAGVPADALIVEVAQREPEAIRGRLQSLAYMTRTLSSMVASALIGLGLNSKDFSGSFTWNMGIHTIFILLAAVSTTMVLLTAWCIHDERHPTILPFPTYIHQFWRLIQKRATWQIMLFTFLFNLLNSGVTSTAAPYVMLHWAKVENLNSQLMTIAGNFVFASALGVMAGWGTMWNWQFVVVVTTLAANTIDALVQFFTIYDVVRNQWWYIGVPLAENLPYAMQFIVTAFVIVEIAEAGNEGVTYGLFTTVTNLPIAVGPVLSDAIFASFDVSEDAIVADTPATRDQVANTYVIYYMTTLAACATVFLLPSQKKALHRLQASGGNCPIIGGAVLTLCLCVLVYSIVASMLSMFESTSCYVIAGGKGC</sequence>
<evidence type="ECO:0000256" key="7">
    <source>
        <dbReference type="SAM" id="MobiDB-lite"/>
    </source>
</evidence>
<gene>
    <name evidence="9" type="ORF">Ae201684_014356</name>
</gene>
<dbReference type="InterPro" id="IPR036259">
    <property type="entry name" value="MFS_trans_sf"/>
</dbReference>
<feature type="transmembrane region" description="Helical" evidence="8">
    <location>
        <begin position="123"/>
        <end position="142"/>
    </location>
</feature>
<feature type="transmembrane region" description="Helical" evidence="8">
    <location>
        <begin position="220"/>
        <end position="239"/>
    </location>
</feature>
<keyword evidence="6 8" id="KW-0472">Membrane</keyword>
<evidence type="ECO:0000313" key="10">
    <source>
        <dbReference type="Proteomes" id="UP000481153"/>
    </source>
</evidence>
<evidence type="ECO:0000256" key="1">
    <source>
        <dbReference type="ARBA" id="ARBA00004141"/>
    </source>
</evidence>